<dbReference type="InterPro" id="IPR036390">
    <property type="entry name" value="WH_DNA-bd_sf"/>
</dbReference>
<dbReference type="SMART" id="SM00345">
    <property type="entry name" value="HTH_GNTR"/>
    <property type="match status" value="1"/>
</dbReference>
<evidence type="ECO:0000256" key="1">
    <source>
        <dbReference type="ARBA" id="ARBA00023015"/>
    </source>
</evidence>
<dbReference type="SUPFAM" id="SSF48008">
    <property type="entry name" value="GntR ligand-binding domain-like"/>
    <property type="match status" value="1"/>
</dbReference>
<dbReference type="SUPFAM" id="SSF46785">
    <property type="entry name" value="Winged helix' DNA-binding domain"/>
    <property type="match status" value="1"/>
</dbReference>
<evidence type="ECO:0000256" key="2">
    <source>
        <dbReference type="ARBA" id="ARBA00023125"/>
    </source>
</evidence>
<evidence type="ECO:0000313" key="5">
    <source>
        <dbReference type="EMBL" id="MFD2262845.1"/>
    </source>
</evidence>
<keyword evidence="3" id="KW-0804">Transcription</keyword>
<feature type="domain" description="HTH gntR-type" evidence="4">
    <location>
        <begin position="14"/>
        <end position="81"/>
    </location>
</feature>
<dbReference type="Proteomes" id="UP001597295">
    <property type="component" value="Unassembled WGS sequence"/>
</dbReference>
<dbReference type="Gene3D" id="1.20.120.530">
    <property type="entry name" value="GntR ligand-binding domain-like"/>
    <property type="match status" value="1"/>
</dbReference>
<dbReference type="InterPro" id="IPR000524">
    <property type="entry name" value="Tscrpt_reg_HTH_GntR"/>
</dbReference>
<comment type="caution">
    <text evidence="5">The sequence shown here is derived from an EMBL/GenBank/DDBJ whole genome shotgun (WGS) entry which is preliminary data.</text>
</comment>
<dbReference type="PANTHER" id="PTHR43537">
    <property type="entry name" value="TRANSCRIPTIONAL REGULATOR, GNTR FAMILY"/>
    <property type="match status" value="1"/>
</dbReference>
<dbReference type="PROSITE" id="PS50949">
    <property type="entry name" value="HTH_GNTR"/>
    <property type="match status" value="1"/>
</dbReference>
<keyword evidence="1" id="KW-0805">Transcription regulation</keyword>
<dbReference type="RefSeq" id="WP_379875814.1">
    <property type="nucleotide sequence ID" value="NZ_JBHUIP010000006.1"/>
</dbReference>
<reference evidence="6" key="1">
    <citation type="journal article" date="2019" name="Int. J. Syst. Evol. Microbiol.">
        <title>The Global Catalogue of Microorganisms (GCM) 10K type strain sequencing project: providing services to taxonomists for standard genome sequencing and annotation.</title>
        <authorList>
            <consortium name="The Broad Institute Genomics Platform"/>
            <consortium name="The Broad Institute Genome Sequencing Center for Infectious Disease"/>
            <person name="Wu L."/>
            <person name="Ma J."/>
        </authorList>
    </citation>
    <scope>NUCLEOTIDE SEQUENCE [LARGE SCALE GENOMIC DNA]</scope>
    <source>
        <strain evidence="6">CGMCC 1.19062</strain>
    </source>
</reference>
<evidence type="ECO:0000259" key="4">
    <source>
        <dbReference type="PROSITE" id="PS50949"/>
    </source>
</evidence>
<sequence length="230" mass="25857">MSETAQLIRLDRARQAAPQVFESLRHQIISLSLIPGTVLSRTALMEQYGLSQTPIRDALLKLAEEKLVDIFPQHATVVSPIDLRLAHQAHFFRKSIELEVVRTLALAQDKRFLAKLRGIVAEQQADFELGDLTAFAEADQAFHRQMSEAAGVPDLWTLVRSRSGHIDRLRQLHLPVPGKIQAILRDHTRILDAIAASDPAEAQQAVRDHLSGTLMQVADIKLRFPEYVRE</sequence>
<evidence type="ECO:0000256" key="3">
    <source>
        <dbReference type="ARBA" id="ARBA00023163"/>
    </source>
</evidence>
<dbReference type="Pfam" id="PF00392">
    <property type="entry name" value="GntR"/>
    <property type="match status" value="1"/>
</dbReference>
<accession>A0ABW5DQS3</accession>
<keyword evidence="2" id="KW-0238">DNA-binding</keyword>
<dbReference type="InterPro" id="IPR011711">
    <property type="entry name" value="GntR_C"/>
</dbReference>
<dbReference type="Gene3D" id="1.10.10.10">
    <property type="entry name" value="Winged helix-like DNA-binding domain superfamily/Winged helix DNA-binding domain"/>
    <property type="match status" value="1"/>
</dbReference>
<dbReference type="InterPro" id="IPR008920">
    <property type="entry name" value="TF_FadR/GntR_C"/>
</dbReference>
<protein>
    <submittedName>
        <fullName evidence="5">GntR family transcriptional regulator</fullName>
    </submittedName>
</protein>
<organism evidence="5 6">
    <name type="scientific">Lacibacterium aquatile</name>
    <dbReference type="NCBI Taxonomy" id="1168082"/>
    <lineage>
        <taxon>Bacteria</taxon>
        <taxon>Pseudomonadati</taxon>
        <taxon>Pseudomonadota</taxon>
        <taxon>Alphaproteobacteria</taxon>
        <taxon>Rhodospirillales</taxon>
        <taxon>Rhodospirillaceae</taxon>
    </lineage>
</organism>
<dbReference type="InterPro" id="IPR036388">
    <property type="entry name" value="WH-like_DNA-bd_sf"/>
</dbReference>
<dbReference type="SMART" id="SM00895">
    <property type="entry name" value="FCD"/>
    <property type="match status" value="1"/>
</dbReference>
<evidence type="ECO:0000313" key="6">
    <source>
        <dbReference type="Proteomes" id="UP001597295"/>
    </source>
</evidence>
<dbReference type="PANTHER" id="PTHR43537:SF45">
    <property type="entry name" value="GNTR FAMILY REGULATORY PROTEIN"/>
    <property type="match status" value="1"/>
</dbReference>
<proteinExistence type="predicted"/>
<dbReference type="EMBL" id="JBHUIP010000006">
    <property type="protein sequence ID" value="MFD2262845.1"/>
    <property type="molecule type" value="Genomic_DNA"/>
</dbReference>
<keyword evidence="6" id="KW-1185">Reference proteome</keyword>
<dbReference type="Pfam" id="PF07729">
    <property type="entry name" value="FCD"/>
    <property type="match status" value="1"/>
</dbReference>
<name>A0ABW5DQS3_9PROT</name>
<gene>
    <name evidence="5" type="ORF">ACFSM5_08095</name>
</gene>